<name>A0A0A2V5A1_PARBA</name>
<dbReference type="VEuPathDB" id="FungiDB:PAAG_12006"/>
<keyword evidence="2" id="KW-1185">Reference proteome</keyword>
<dbReference type="GeneID" id="26970804"/>
<sequence length="47" mass="5368">MCQRCVAPGKPRDLTFVLKDTDCDLSLATTSSGNSLHEERQVDTRWW</sequence>
<reference evidence="1 2" key="1">
    <citation type="journal article" date="2011" name="PLoS Genet.">
        <title>Comparative genomic analysis of human fungal pathogens causing paracoccidioidomycosis.</title>
        <authorList>
            <person name="Desjardins C.A."/>
            <person name="Champion M.D."/>
            <person name="Holder J.W."/>
            <person name="Muszewska A."/>
            <person name="Goldberg J."/>
            <person name="Bailao A.M."/>
            <person name="Brigido M.M."/>
            <person name="Ferreira M.E."/>
            <person name="Garcia A.M."/>
            <person name="Grynberg M."/>
            <person name="Gujja S."/>
            <person name="Heiman D.I."/>
            <person name="Henn M.R."/>
            <person name="Kodira C.D."/>
            <person name="Leon-Narvaez H."/>
            <person name="Longo L.V."/>
            <person name="Ma L.J."/>
            <person name="Malavazi I."/>
            <person name="Matsuo A.L."/>
            <person name="Morais F.V."/>
            <person name="Pereira M."/>
            <person name="Rodriguez-Brito S."/>
            <person name="Sakthikumar S."/>
            <person name="Salem-Izacc S.M."/>
            <person name="Sykes S.M."/>
            <person name="Teixeira M.M."/>
            <person name="Vallejo M.C."/>
            <person name="Walter M.E."/>
            <person name="Yandava C."/>
            <person name="Young S."/>
            <person name="Zeng Q."/>
            <person name="Zucker J."/>
            <person name="Felipe M.S."/>
            <person name="Goldman G.H."/>
            <person name="Haas B.J."/>
            <person name="McEwen J.G."/>
            <person name="Nino-Vega G."/>
            <person name="Puccia R."/>
            <person name="San-Blas G."/>
            <person name="Soares C.M."/>
            <person name="Birren B.W."/>
            <person name="Cuomo C.A."/>
        </authorList>
    </citation>
    <scope>NUCLEOTIDE SEQUENCE [LARGE SCALE GENOMIC DNA]</scope>
    <source>
        <strain evidence="2">ATCC MYA-826 / Pb01</strain>
    </source>
</reference>
<protein>
    <submittedName>
        <fullName evidence="1">Uncharacterized protein</fullName>
    </submittedName>
</protein>
<accession>A0A0A2V5A1</accession>
<organism evidence="1 2">
    <name type="scientific">Paracoccidioides lutzii (strain ATCC MYA-826 / Pb01)</name>
    <name type="common">Paracoccidioides brasiliensis</name>
    <dbReference type="NCBI Taxonomy" id="502779"/>
    <lineage>
        <taxon>Eukaryota</taxon>
        <taxon>Fungi</taxon>
        <taxon>Dikarya</taxon>
        <taxon>Ascomycota</taxon>
        <taxon>Pezizomycotina</taxon>
        <taxon>Eurotiomycetes</taxon>
        <taxon>Eurotiomycetidae</taxon>
        <taxon>Onygenales</taxon>
        <taxon>Ajellomycetaceae</taxon>
        <taxon>Paracoccidioides</taxon>
    </lineage>
</organism>
<dbReference type="HOGENOM" id="CLU_3175543_0_0_1"/>
<dbReference type="RefSeq" id="XP_015702860.1">
    <property type="nucleotide sequence ID" value="XM_015847557.1"/>
</dbReference>
<dbReference type="EMBL" id="KN294004">
    <property type="protein sequence ID" value="KGQ01325.1"/>
    <property type="molecule type" value="Genomic_DNA"/>
</dbReference>
<evidence type="ECO:0000313" key="1">
    <source>
        <dbReference type="EMBL" id="KGQ01325.1"/>
    </source>
</evidence>
<dbReference type="Proteomes" id="UP000002059">
    <property type="component" value="Partially assembled WGS sequence"/>
</dbReference>
<dbReference type="AlphaFoldDB" id="A0A0A2V5A1"/>
<evidence type="ECO:0000313" key="2">
    <source>
        <dbReference type="Proteomes" id="UP000002059"/>
    </source>
</evidence>
<proteinExistence type="predicted"/>
<dbReference type="KEGG" id="pbl:PAAG_12006"/>
<gene>
    <name evidence="1" type="ORF">PAAG_12006</name>
</gene>